<sequence>MELSGQEPSRPYRLAACRNDSEWHAANVIQLHQSQEAEPVVRGPDRNRILLSKEHTEEINKAFRDPKRFLGPLGSLKANLFYDFVDPLLRRLQLRTRRRVRTKDNIRFRRCEYGLRDPNEVGFSPQISECDDVIVSCGGEKVLFIIMTGGPLNGWRHEQALLKRLVADGLVHGFVTDGSTWVVVDIDYHDEEKRLYFEADELLFLPADPQRVMDHIVDVIEKQRRGDEYWNVYIEPGETPSGEPCLVYTSNVERLSKLMIKNTT</sequence>
<accession>A0A0G4EPB6</accession>
<reference evidence="1 2" key="1">
    <citation type="submission" date="2014-11" db="EMBL/GenBank/DDBJ databases">
        <authorList>
            <person name="Zhu J."/>
            <person name="Qi W."/>
            <person name="Song R."/>
        </authorList>
    </citation>
    <scope>NUCLEOTIDE SEQUENCE [LARGE SCALE GENOMIC DNA]</scope>
</reference>
<dbReference type="EMBL" id="CDMY01000275">
    <property type="protein sequence ID" value="CEL98906.1"/>
    <property type="molecule type" value="Genomic_DNA"/>
</dbReference>
<evidence type="ECO:0000313" key="2">
    <source>
        <dbReference type="Proteomes" id="UP000041254"/>
    </source>
</evidence>
<keyword evidence="2" id="KW-1185">Reference proteome</keyword>
<proteinExistence type="predicted"/>
<name>A0A0G4EPB6_VITBC</name>
<gene>
    <name evidence="1" type="ORF">Vbra_2793</name>
</gene>
<dbReference type="AlphaFoldDB" id="A0A0G4EPB6"/>
<dbReference type="VEuPathDB" id="CryptoDB:Vbra_2793"/>
<dbReference type="Proteomes" id="UP000041254">
    <property type="component" value="Unassembled WGS sequence"/>
</dbReference>
<dbReference type="PhylomeDB" id="A0A0G4EPB6"/>
<organism evidence="1 2">
    <name type="scientific">Vitrella brassicaformis (strain CCMP3155)</name>
    <dbReference type="NCBI Taxonomy" id="1169540"/>
    <lineage>
        <taxon>Eukaryota</taxon>
        <taxon>Sar</taxon>
        <taxon>Alveolata</taxon>
        <taxon>Colpodellida</taxon>
        <taxon>Vitrellaceae</taxon>
        <taxon>Vitrella</taxon>
    </lineage>
</organism>
<protein>
    <submittedName>
        <fullName evidence="1">Uncharacterized protein</fullName>
    </submittedName>
</protein>
<evidence type="ECO:0000313" key="1">
    <source>
        <dbReference type="EMBL" id="CEL98906.1"/>
    </source>
</evidence>
<dbReference type="InParanoid" id="A0A0G4EPB6"/>